<dbReference type="AlphaFoldDB" id="A0AAD7GDF2"/>
<gene>
    <name evidence="1" type="ORF">B0H17DRAFT_1138554</name>
</gene>
<keyword evidence="2" id="KW-1185">Reference proteome</keyword>
<protein>
    <submittedName>
        <fullName evidence="1">Uncharacterized protein</fullName>
    </submittedName>
</protein>
<comment type="caution">
    <text evidence="1">The sequence shown here is derived from an EMBL/GenBank/DDBJ whole genome shotgun (WGS) entry which is preliminary data.</text>
</comment>
<dbReference type="EMBL" id="JARKIE010000120">
    <property type="protein sequence ID" value="KAJ7681260.1"/>
    <property type="molecule type" value="Genomic_DNA"/>
</dbReference>
<accession>A0AAD7GDF2</accession>
<sequence>MAPALNQCIHRYIPGCKVLLVRVEKLFSAYANMCCMTKKTRGAFFSDEAKEMAEKLLETVRKGYLSDPPHVCLLDGQGPRRVVGHTSDVGKGKCGDVKFSGKRFRNREYTDGFGSCNAGGQGRGKEGFRLVLVASSTILSRVQRSKCLRYFEPLLSYIGRSKNINTFVLRRKIQLIKRHSANSGDYRNEPKIRQTVIGDIAFEDFNNGWTKSLDPAC</sequence>
<organism evidence="1 2">
    <name type="scientific">Mycena rosella</name>
    <name type="common">Pink bonnet</name>
    <name type="synonym">Agaricus rosellus</name>
    <dbReference type="NCBI Taxonomy" id="1033263"/>
    <lineage>
        <taxon>Eukaryota</taxon>
        <taxon>Fungi</taxon>
        <taxon>Dikarya</taxon>
        <taxon>Basidiomycota</taxon>
        <taxon>Agaricomycotina</taxon>
        <taxon>Agaricomycetes</taxon>
        <taxon>Agaricomycetidae</taxon>
        <taxon>Agaricales</taxon>
        <taxon>Marasmiineae</taxon>
        <taxon>Mycenaceae</taxon>
        <taxon>Mycena</taxon>
    </lineage>
</organism>
<evidence type="ECO:0000313" key="1">
    <source>
        <dbReference type="EMBL" id="KAJ7681260.1"/>
    </source>
</evidence>
<evidence type="ECO:0000313" key="2">
    <source>
        <dbReference type="Proteomes" id="UP001221757"/>
    </source>
</evidence>
<reference evidence="1" key="1">
    <citation type="submission" date="2023-03" db="EMBL/GenBank/DDBJ databases">
        <title>Massive genome expansion in bonnet fungi (Mycena s.s.) driven by repeated elements and novel gene families across ecological guilds.</title>
        <authorList>
            <consortium name="Lawrence Berkeley National Laboratory"/>
            <person name="Harder C.B."/>
            <person name="Miyauchi S."/>
            <person name="Viragh M."/>
            <person name="Kuo A."/>
            <person name="Thoen E."/>
            <person name="Andreopoulos B."/>
            <person name="Lu D."/>
            <person name="Skrede I."/>
            <person name="Drula E."/>
            <person name="Henrissat B."/>
            <person name="Morin E."/>
            <person name="Kohler A."/>
            <person name="Barry K."/>
            <person name="LaButti K."/>
            <person name="Morin E."/>
            <person name="Salamov A."/>
            <person name="Lipzen A."/>
            <person name="Mereny Z."/>
            <person name="Hegedus B."/>
            <person name="Baldrian P."/>
            <person name="Stursova M."/>
            <person name="Weitz H."/>
            <person name="Taylor A."/>
            <person name="Grigoriev I.V."/>
            <person name="Nagy L.G."/>
            <person name="Martin F."/>
            <person name="Kauserud H."/>
        </authorList>
    </citation>
    <scope>NUCLEOTIDE SEQUENCE</scope>
    <source>
        <strain evidence="1">CBHHK067</strain>
    </source>
</reference>
<proteinExistence type="predicted"/>
<dbReference type="Proteomes" id="UP001221757">
    <property type="component" value="Unassembled WGS sequence"/>
</dbReference>
<name>A0AAD7GDF2_MYCRO</name>